<keyword evidence="2" id="KW-0812">Transmembrane</keyword>
<reference evidence="3 4" key="1">
    <citation type="submission" date="2020-08" db="EMBL/GenBank/DDBJ databases">
        <title>Genomic Encyclopedia of Type Strains, Phase IV (KMG-IV): sequencing the most valuable type-strain genomes for metagenomic binning, comparative biology and taxonomic classification.</title>
        <authorList>
            <person name="Goeker M."/>
        </authorList>
    </citation>
    <scope>NUCLEOTIDE SEQUENCE [LARGE SCALE GENOMIC DNA]</scope>
    <source>
        <strain evidence="3 4">DSM 12252</strain>
    </source>
</reference>
<dbReference type="Proteomes" id="UP000590740">
    <property type="component" value="Unassembled WGS sequence"/>
</dbReference>
<dbReference type="EMBL" id="JACHIG010000005">
    <property type="protein sequence ID" value="MBB5032967.1"/>
    <property type="molecule type" value="Genomic_DNA"/>
</dbReference>
<protein>
    <submittedName>
        <fullName evidence="3">Uncharacterized protein</fullName>
    </submittedName>
</protein>
<keyword evidence="4" id="KW-1185">Reference proteome</keyword>
<comment type="caution">
    <text evidence="3">The sequence shown here is derived from an EMBL/GenBank/DDBJ whole genome shotgun (WGS) entry which is preliminary data.</text>
</comment>
<keyword evidence="2" id="KW-0472">Membrane</keyword>
<accession>A0A7W7YBJ1</accession>
<dbReference type="RefSeq" id="WP_184339894.1">
    <property type="nucleotide sequence ID" value="NZ_JACHIG010000005.1"/>
</dbReference>
<evidence type="ECO:0000313" key="4">
    <source>
        <dbReference type="Proteomes" id="UP000590740"/>
    </source>
</evidence>
<feature type="transmembrane region" description="Helical" evidence="2">
    <location>
        <begin position="86"/>
        <end position="110"/>
    </location>
</feature>
<sequence length="143" mass="16082">MISDGPRPFAPLRPLQHVAAFLLAGVLLLFVWLREEPRFWTYAGGYPVWLQQTVLLAFYPLLLAQCALLAFLSWQLISRPSRQARLCCMELLMMVVHWGMLGLVVLMMVANNVANLMDGRPLHDHSAKTSAAPLRRADSPARS</sequence>
<evidence type="ECO:0000256" key="2">
    <source>
        <dbReference type="SAM" id="Phobius"/>
    </source>
</evidence>
<feature type="transmembrane region" description="Helical" evidence="2">
    <location>
        <begin position="53"/>
        <end position="74"/>
    </location>
</feature>
<name>A0A7W7YBJ1_9BACT</name>
<feature type="region of interest" description="Disordered" evidence="1">
    <location>
        <begin position="124"/>
        <end position="143"/>
    </location>
</feature>
<evidence type="ECO:0000256" key="1">
    <source>
        <dbReference type="SAM" id="MobiDB-lite"/>
    </source>
</evidence>
<evidence type="ECO:0000313" key="3">
    <source>
        <dbReference type="EMBL" id="MBB5032967.1"/>
    </source>
</evidence>
<dbReference type="AlphaFoldDB" id="A0A7W7YBJ1"/>
<organism evidence="3 4">
    <name type="scientific">Prosthecobacter vanneervenii</name>
    <dbReference type="NCBI Taxonomy" id="48466"/>
    <lineage>
        <taxon>Bacteria</taxon>
        <taxon>Pseudomonadati</taxon>
        <taxon>Verrucomicrobiota</taxon>
        <taxon>Verrucomicrobiia</taxon>
        <taxon>Verrucomicrobiales</taxon>
        <taxon>Verrucomicrobiaceae</taxon>
        <taxon>Prosthecobacter</taxon>
    </lineage>
</organism>
<proteinExistence type="predicted"/>
<feature type="transmembrane region" description="Helical" evidence="2">
    <location>
        <begin position="12"/>
        <end position="33"/>
    </location>
</feature>
<gene>
    <name evidence="3" type="ORF">HNQ65_002550</name>
</gene>
<keyword evidence="2" id="KW-1133">Transmembrane helix</keyword>